<proteinExistence type="predicted"/>
<dbReference type="AlphaFoldDB" id="A0A815H6S4"/>
<dbReference type="Proteomes" id="UP000663832">
    <property type="component" value="Unassembled WGS sequence"/>
</dbReference>
<name>A0A815H6S4_9BILA</name>
<evidence type="ECO:0000313" key="2">
    <source>
        <dbReference type="EMBL" id="CAF1595782.1"/>
    </source>
</evidence>
<evidence type="ECO:0000313" key="4">
    <source>
        <dbReference type="Proteomes" id="UP000663877"/>
    </source>
</evidence>
<dbReference type="EMBL" id="CAJNOM010001161">
    <property type="protein sequence ID" value="CAF1595782.1"/>
    <property type="molecule type" value="Genomic_DNA"/>
</dbReference>
<evidence type="ECO:0000313" key="3">
    <source>
        <dbReference type="Proteomes" id="UP000663832"/>
    </source>
</evidence>
<evidence type="ECO:0000313" key="1">
    <source>
        <dbReference type="EMBL" id="CAF1347992.1"/>
    </source>
</evidence>
<comment type="caution">
    <text evidence="1">The sequence shown here is derived from an EMBL/GenBank/DDBJ whole genome shotgun (WGS) entry which is preliminary data.</text>
</comment>
<organism evidence="1 4">
    <name type="scientific">Adineta steineri</name>
    <dbReference type="NCBI Taxonomy" id="433720"/>
    <lineage>
        <taxon>Eukaryota</taxon>
        <taxon>Metazoa</taxon>
        <taxon>Spiralia</taxon>
        <taxon>Gnathifera</taxon>
        <taxon>Rotifera</taxon>
        <taxon>Eurotatoria</taxon>
        <taxon>Bdelloidea</taxon>
        <taxon>Adinetida</taxon>
        <taxon>Adinetidae</taxon>
        <taxon>Adineta</taxon>
    </lineage>
</organism>
<dbReference type="Proteomes" id="UP000663877">
    <property type="component" value="Unassembled WGS sequence"/>
</dbReference>
<sequence length="178" mass="20709">MINRHQSQFIGQDLLSCFHLDLQTADSQRSYGNAKKKYEDCIHHYPKDHVMHGYCNCSMCSYDIRTVHNLINIYNHLIFGFETHHLTVERLPDEVSNVNYNSLLYGSVKRLQQSIPQENPISFYRVNIEKLAVETKGFNHALCQCQYPSVKVDQFSFVDYTHLSHVHLRGVGTNNVFT</sequence>
<reference evidence="1" key="1">
    <citation type="submission" date="2021-02" db="EMBL/GenBank/DDBJ databases">
        <authorList>
            <person name="Nowell W R."/>
        </authorList>
    </citation>
    <scope>NUCLEOTIDE SEQUENCE</scope>
</reference>
<dbReference type="EMBL" id="CAJNOI010000805">
    <property type="protein sequence ID" value="CAF1347992.1"/>
    <property type="molecule type" value="Genomic_DNA"/>
</dbReference>
<protein>
    <submittedName>
        <fullName evidence="1">Uncharacterized protein</fullName>
    </submittedName>
</protein>
<keyword evidence="3" id="KW-1185">Reference proteome</keyword>
<dbReference type="OrthoDB" id="10049404at2759"/>
<accession>A0A815H6S4</accession>
<gene>
    <name evidence="1" type="ORF">BJG266_LOCUS34792</name>
    <name evidence="2" type="ORF">QVE165_LOCUS51871</name>
</gene>